<name>A0A6B3L1U0_9BACT</name>
<protein>
    <submittedName>
        <fullName evidence="1">Four helix bundle protein</fullName>
    </submittedName>
</protein>
<organism evidence="1 2">
    <name type="scientific">Sulfuriroseicoccus oceanibius</name>
    <dbReference type="NCBI Taxonomy" id="2707525"/>
    <lineage>
        <taxon>Bacteria</taxon>
        <taxon>Pseudomonadati</taxon>
        <taxon>Verrucomicrobiota</taxon>
        <taxon>Verrucomicrobiia</taxon>
        <taxon>Verrucomicrobiales</taxon>
        <taxon>Verrucomicrobiaceae</taxon>
        <taxon>Sulfuriroseicoccus</taxon>
    </lineage>
</organism>
<dbReference type="NCBIfam" id="TIGR02436">
    <property type="entry name" value="four helix bundle protein"/>
    <property type="match status" value="1"/>
</dbReference>
<keyword evidence="2" id="KW-1185">Reference proteome</keyword>
<dbReference type="SUPFAM" id="SSF158446">
    <property type="entry name" value="IVS-encoded protein-like"/>
    <property type="match status" value="1"/>
</dbReference>
<dbReference type="Gene3D" id="1.20.1440.60">
    <property type="entry name" value="23S rRNA-intervening sequence"/>
    <property type="match status" value="1"/>
</dbReference>
<dbReference type="EMBL" id="CP066776">
    <property type="protein sequence ID" value="QQL44301.1"/>
    <property type="molecule type" value="Genomic_DNA"/>
</dbReference>
<dbReference type="Proteomes" id="UP000475117">
    <property type="component" value="Chromosome"/>
</dbReference>
<accession>A0A6B3L1U0</accession>
<sequence length="119" mass="13248">MSARLSDDFLARTKWFAKREMRYYVALSKGREEVRVCSKQLLRAGTSVAAHVREANRARSNAEFVAKLGGALQEADESLLWLELLREECGGDVAAARDLEGEGDELIAIMSTMIKNTQV</sequence>
<dbReference type="RefSeq" id="WP_164362228.1">
    <property type="nucleotide sequence ID" value="NZ_CP066776.1"/>
</dbReference>
<dbReference type="InterPro" id="IPR036583">
    <property type="entry name" value="23S_rRNA_IVS_sf"/>
</dbReference>
<dbReference type="PANTHER" id="PTHR38471:SF2">
    <property type="entry name" value="FOUR HELIX BUNDLE PROTEIN"/>
    <property type="match status" value="1"/>
</dbReference>
<dbReference type="PIRSF" id="PIRSF035652">
    <property type="entry name" value="CHP02436"/>
    <property type="match status" value="1"/>
</dbReference>
<evidence type="ECO:0000313" key="2">
    <source>
        <dbReference type="Proteomes" id="UP000475117"/>
    </source>
</evidence>
<gene>
    <name evidence="1" type="ORF">G3M56_010430</name>
</gene>
<evidence type="ECO:0000313" key="1">
    <source>
        <dbReference type="EMBL" id="QQL44301.1"/>
    </source>
</evidence>
<dbReference type="KEGG" id="soa:G3M56_010430"/>
<dbReference type="PANTHER" id="PTHR38471">
    <property type="entry name" value="FOUR HELIX BUNDLE PROTEIN"/>
    <property type="match status" value="1"/>
</dbReference>
<proteinExistence type="predicted"/>
<dbReference type="AlphaFoldDB" id="A0A6B3L1U0"/>
<dbReference type="Pfam" id="PF05635">
    <property type="entry name" value="23S_rRNA_IVP"/>
    <property type="match status" value="1"/>
</dbReference>
<dbReference type="InterPro" id="IPR012657">
    <property type="entry name" value="23S_rRNA-intervening_sequence"/>
</dbReference>
<reference evidence="1 2" key="1">
    <citation type="submission" date="2020-12" db="EMBL/GenBank/DDBJ databases">
        <title>Sulforoseuscoccus oceanibium gen. nov., sp. nov., a representative of the phylum Verrucomicrobia with special cytoplasmic membrane, and proposal of Sulforoseuscoccusaceae fam. nov.</title>
        <authorList>
            <person name="Xi F."/>
        </authorList>
    </citation>
    <scope>NUCLEOTIDE SEQUENCE [LARGE SCALE GENOMIC DNA]</scope>
    <source>
        <strain evidence="1 2">T37</strain>
    </source>
</reference>